<sequence length="95" mass="11432">MKYKEVFWNQFALEDYEERLEGLSAKVALTTNDNVQDILRRIPASVRQRGYHDKDRGIRKFTDKNEVILYKEHDTRIEILGAFHERSDWQATFRN</sequence>
<dbReference type="InterPro" id="IPR035093">
    <property type="entry name" value="RelE/ParE_toxin_dom_sf"/>
</dbReference>
<reference evidence="2 3" key="1">
    <citation type="submission" date="2023-10" db="EMBL/GenBank/DDBJ databases">
        <title>Eight complete genome sequences of bacteria isolated from laboratory stock of Giant Kelp gametophytes.</title>
        <authorList>
            <person name="Tolentino B."/>
            <person name="Nuzhdin S."/>
        </authorList>
    </citation>
    <scope>NUCLEOTIDE SEQUENCE [LARGE SCALE GENOMIC DNA]</scope>
    <source>
        <strain evidence="2 3">LC.270.F.C4</strain>
        <plasmid evidence="2 3">unnamed1</plasmid>
    </source>
</reference>
<organism evidence="2 3">
    <name type="scientific">Tritonibacter scottomollicae</name>
    <name type="common">Epibacterium scottomollicae</name>
    <dbReference type="NCBI Taxonomy" id="483013"/>
    <lineage>
        <taxon>Bacteria</taxon>
        <taxon>Pseudomonadati</taxon>
        <taxon>Pseudomonadota</taxon>
        <taxon>Alphaproteobacteria</taxon>
        <taxon>Rhodobacterales</taxon>
        <taxon>Paracoccaceae</taxon>
        <taxon>Tritonibacter</taxon>
    </lineage>
</organism>
<accession>A0ABZ0H9I7</accession>
<dbReference type="EMBL" id="CP136703">
    <property type="protein sequence ID" value="WOI31445.1"/>
    <property type="molecule type" value="Genomic_DNA"/>
</dbReference>
<dbReference type="Proteomes" id="UP001302666">
    <property type="component" value="Plasmid unnamed1"/>
</dbReference>
<name>A0ABZ0H9I7_TRISK</name>
<gene>
    <name evidence="2" type="ORF">R1T40_00675</name>
    <name evidence="1" type="ORF">R1T40_00700</name>
</gene>
<evidence type="ECO:0008006" key="4">
    <source>
        <dbReference type="Google" id="ProtNLM"/>
    </source>
</evidence>
<dbReference type="Gene3D" id="3.30.2310.20">
    <property type="entry name" value="RelE-like"/>
    <property type="match status" value="1"/>
</dbReference>
<evidence type="ECO:0000313" key="3">
    <source>
        <dbReference type="Proteomes" id="UP001302666"/>
    </source>
</evidence>
<keyword evidence="3" id="KW-1185">Reference proteome</keyword>
<keyword evidence="2" id="KW-0614">Plasmid</keyword>
<proteinExistence type="predicted"/>
<protein>
    <recommendedName>
        <fullName evidence="4">Type II toxin-antitoxin system RelE/ParE family toxin</fullName>
    </recommendedName>
</protein>
<evidence type="ECO:0000313" key="2">
    <source>
        <dbReference type="EMBL" id="WOI31450.1"/>
    </source>
</evidence>
<dbReference type="EMBL" id="CP136703">
    <property type="protein sequence ID" value="WOI31450.1"/>
    <property type="molecule type" value="Genomic_DNA"/>
</dbReference>
<dbReference type="RefSeq" id="WP_317384079.1">
    <property type="nucleotide sequence ID" value="NZ_CP136703.1"/>
</dbReference>
<geneLocation type="plasmid" evidence="2 3">
    <name>unnamed1</name>
</geneLocation>
<evidence type="ECO:0000313" key="1">
    <source>
        <dbReference type="EMBL" id="WOI31445.1"/>
    </source>
</evidence>